<evidence type="ECO:0000256" key="3">
    <source>
        <dbReference type="ARBA" id="ARBA00022670"/>
    </source>
</evidence>
<dbReference type="AlphaFoldDB" id="A0A3G2R2K8"/>
<evidence type="ECO:0000256" key="1">
    <source>
        <dbReference type="ARBA" id="ARBA00022475"/>
    </source>
</evidence>
<dbReference type="GO" id="GO:0009372">
    <property type="term" value="P:quorum sensing"/>
    <property type="evidence" value="ECO:0007669"/>
    <property type="project" value="UniProtKB-KW"/>
</dbReference>
<dbReference type="GO" id="GO:0008233">
    <property type="term" value="F:peptidase activity"/>
    <property type="evidence" value="ECO:0007669"/>
    <property type="project" value="UniProtKB-KW"/>
</dbReference>
<keyword evidence="2" id="KW-0673">Quorum sensing</keyword>
<feature type="transmembrane region" description="Helical" evidence="8">
    <location>
        <begin position="147"/>
        <end position="165"/>
    </location>
</feature>
<dbReference type="GO" id="GO:0016020">
    <property type="term" value="C:membrane"/>
    <property type="evidence" value="ECO:0007669"/>
    <property type="project" value="InterPro"/>
</dbReference>
<protein>
    <recommendedName>
        <fullName evidence="11">Accessory regulator AgrB</fullName>
    </recommendedName>
</protein>
<evidence type="ECO:0000256" key="5">
    <source>
        <dbReference type="ARBA" id="ARBA00022801"/>
    </source>
</evidence>
<keyword evidence="10" id="KW-1185">Reference proteome</keyword>
<name>A0A3G2R2K8_9FIRM</name>
<proteinExistence type="predicted"/>
<accession>A0A3G2R2K8</accession>
<evidence type="ECO:0000256" key="7">
    <source>
        <dbReference type="ARBA" id="ARBA00023136"/>
    </source>
</evidence>
<keyword evidence="3" id="KW-0645">Protease</keyword>
<dbReference type="SMART" id="SM00793">
    <property type="entry name" value="AgrB"/>
    <property type="match status" value="1"/>
</dbReference>
<keyword evidence="6 8" id="KW-1133">Transmembrane helix</keyword>
<evidence type="ECO:0000256" key="6">
    <source>
        <dbReference type="ARBA" id="ARBA00022989"/>
    </source>
</evidence>
<feature type="transmembrane region" description="Helical" evidence="8">
    <location>
        <begin position="171"/>
        <end position="193"/>
    </location>
</feature>
<gene>
    <name evidence="9" type="ORF">D2962_01000</name>
</gene>
<evidence type="ECO:0000256" key="8">
    <source>
        <dbReference type="SAM" id="Phobius"/>
    </source>
</evidence>
<feature type="transmembrane region" description="Helical" evidence="8">
    <location>
        <begin position="29"/>
        <end position="51"/>
    </location>
</feature>
<evidence type="ECO:0000313" key="10">
    <source>
        <dbReference type="Proteomes" id="UP000280960"/>
    </source>
</evidence>
<dbReference type="EMBL" id="CP033169">
    <property type="protein sequence ID" value="AYO29368.1"/>
    <property type="molecule type" value="Genomic_DNA"/>
</dbReference>
<evidence type="ECO:0008006" key="11">
    <source>
        <dbReference type="Google" id="ProtNLM"/>
    </source>
</evidence>
<keyword evidence="7 8" id="KW-0472">Membrane</keyword>
<dbReference type="RefSeq" id="WP_120767200.1">
    <property type="nucleotide sequence ID" value="NZ_CP033169.1"/>
</dbReference>
<evidence type="ECO:0000256" key="2">
    <source>
        <dbReference type="ARBA" id="ARBA00022654"/>
    </source>
</evidence>
<dbReference type="KEGG" id="bacg:D2962_01000"/>
<feature type="transmembrane region" description="Helical" evidence="8">
    <location>
        <begin position="102"/>
        <end position="126"/>
    </location>
</feature>
<organism evidence="9 10">
    <name type="scientific">Biomaibacter acetigenes</name>
    <dbReference type="NCBI Taxonomy" id="2316383"/>
    <lineage>
        <taxon>Bacteria</taxon>
        <taxon>Bacillati</taxon>
        <taxon>Bacillota</taxon>
        <taxon>Clostridia</taxon>
        <taxon>Thermosediminibacterales</taxon>
        <taxon>Tepidanaerobacteraceae</taxon>
        <taxon>Biomaibacter</taxon>
    </lineage>
</organism>
<evidence type="ECO:0000313" key="9">
    <source>
        <dbReference type="EMBL" id="AYO29368.1"/>
    </source>
</evidence>
<feature type="transmembrane region" description="Helical" evidence="8">
    <location>
        <begin position="78"/>
        <end position="96"/>
    </location>
</feature>
<dbReference type="GO" id="GO:0006508">
    <property type="term" value="P:proteolysis"/>
    <property type="evidence" value="ECO:0007669"/>
    <property type="project" value="UniProtKB-KW"/>
</dbReference>
<dbReference type="InterPro" id="IPR006741">
    <property type="entry name" value="AgrB"/>
</dbReference>
<evidence type="ECO:0000256" key="4">
    <source>
        <dbReference type="ARBA" id="ARBA00022692"/>
    </source>
</evidence>
<dbReference type="Proteomes" id="UP000280960">
    <property type="component" value="Chromosome"/>
</dbReference>
<sequence length="216" mass="24161">MLQKCSRTLSRLIILGAASDRYKPEIIEYGLMIILGTFFKIASIIAISFFLKTFTETIISLSVYVLIRHFAGGAHLKTYGMCFITGVLMFSINGLVAKRVDIPLNMLILITDMVLMIGLFITLNWVPAGTEKKIIRNVRIRQRLQGITMILLGVLGVVANIFYFIGLKTYIMALFLGALEELFFITPAGYRVLNADFVGSKKHTGKVEYHGEHSGM</sequence>
<keyword evidence="1" id="KW-1003">Cell membrane</keyword>
<reference evidence="9 10" key="1">
    <citation type="submission" date="2018-10" db="EMBL/GenBank/DDBJ databases">
        <authorList>
            <person name="Zhang X."/>
        </authorList>
    </citation>
    <scope>NUCLEOTIDE SEQUENCE [LARGE SCALE GENOMIC DNA]</scope>
    <source>
        <strain evidence="9 10">SK-G1</strain>
    </source>
</reference>
<keyword evidence="4 8" id="KW-0812">Transmembrane</keyword>
<dbReference type="Pfam" id="PF04647">
    <property type="entry name" value="AgrB"/>
    <property type="match status" value="1"/>
</dbReference>
<keyword evidence="5" id="KW-0378">Hydrolase</keyword>